<keyword evidence="2" id="KW-1185">Reference proteome</keyword>
<reference evidence="1 2" key="1">
    <citation type="submission" date="2022-01" db="EMBL/GenBank/DDBJ databases">
        <title>A high-quality chromosome-level genome assembly of rohu carp, Labeo rohita.</title>
        <authorList>
            <person name="Arick M.A. II"/>
            <person name="Hsu C.-Y."/>
            <person name="Magbanua Z."/>
            <person name="Pechanova O."/>
            <person name="Grover C."/>
            <person name="Miller E."/>
            <person name="Thrash A."/>
            <person name="Ezzel L."/>
            <person name="Alam S."/>
            <person name="Benzie J."/>
            <person name="Hamilton M."/>
            <person name="Karsi A."/>
            <person name="Lawrence M.L."/>
            <person name="Peterson D.G."/>
        </authorList>
    </citation>
    <scope>NUCLEOTIDE SEQUENCE [LARGE SCALE GENOMIC DNA]</scope>
    <source>
        <strain evidence="2">BAU-BD-2019</strain>
        <tissue evidence="1">Blood</tissue>
    </source>
</reference>
<gene>
    <name evidence="1" type="ORF">H4Q32_020261</name>
</gene>
<accession>A0ABQ8LEB9</accession>
<protein>
    <submittedName>
        <fullName evidence="1">FMRFamide-related peptides type HF-4</fullName>
    </submittedName>
</protein>
<evidence type="ECO:0000313" key="2">
    <source>
        <dbReference type="Proteomes" id="UP000830375"/>
    </source>
</evidence>
<dbReference type="Proteomes" id="UP000830375">
    <property type="component" value="Unassembled WGS sequence"/>
</dbReference>
<name>A0ABQ8LEB9_LABRO</name>
<evidence type="ECO:0000313" key="1">
    <source>
        <dbReference type="EMBL" id="KAI2649059.1"/>
    </source>
</evidence>
<proteinExistence type="predicted"/>
<organism evidence="1 2">
    <name type="scientific">Labeo rohita</name>
    <name type="common">Indian major carp</name>
    <name type="synonym">Cyprinus rohita</name>
    <dbReference type="NCBI Taxonomy" id="84645"/>
    <lineage>
        <taxon>Eukaryota</taxon>
        <taxon>Metazoa</taxon>
        <taxon>Chordata</taxon>
        <taxon>Craniata</taxon>
        <taxon>Vertebrata</taxon>
        <taxon>Euteleostomi</taxon>
        <taxon>Actinopterygii</taxon>
        <taxon>Neopterygii</taxon>
        <taxon>Teleostei</taxon>
        <taxon>Ostariophysi</taxon>
        <taxon>Cypriniformes</taxon>
        <taxon>Cyprinidae</taxon>
        <taxon>Labeoninae</taxon>
        <taxon>Labeonini</taxon>
        <taxon>Labeo</taxon>
    </lineage>
</organism>
<sequence>MKICPFSFHHLNYLTAWISHPPSLCLLFLLPLSHHRCLLAAHLLTLSPPSVRGVRRRSASLHQCHGWRIPHLRLQPLSPGLHLGPPTLRLHPVSQLPRLHRRPSVHQLHRAPSSLRLRPGQSSPHLHLWTPLLRLRLVAPSLRLCGPPPSRGHSLGPLSLRLRRGPPDLRLRLGRQSLGLRLGPPDPRCRPGSSALRLRLGLFHHLLRLRRSAPWCRQPFLHHGSSLHRLHRGVPSWLRSGSHLAPPAPALSCLLLGSSLHHHLLGLFRHHPGLHLLPSSRESVLRRSPLLGLYILFSCLSARGRAFRKGEVMSHPWTV</sequence>
<dbReference type="EMBL" id="JACTAM010000024">
    <property type="protein sequence ID" value="KAI2649059.1"/>
    <property type="molecule type" value="Genomic_DNA"/>
</dbReference>
<comment type="caution">
    <text evidence="1">The sequence shown here is derived from an EMBL/GenBank/DDBJ whole genome shotgun (WGS) entry which is preliminary data.</text>
</comment>